<keyword evidence="1" id="KW-0472">Membrane</keyword>
<dbReference type="Gene3D" id="1.10.287.110">
    <property type="entry name" value="DnaJ domain"/>
    <property type="match status" value="1"/>
</dbReference>
<reference evidence="3 4" key="1">
    <citation type="journal article" date="2018" name="BMC Genomics">
        <title>Genomic comparison of Trypanosoma conorhini and Trypanosoma rangeli to Trypanosoma cruzi strains of high and low virulence.</title>
        <authorList>
            <person name="Bradwell K.R."/>
            <person name="Koparde V.N."/>
            <person name="Matveyev A.V."/>
            <person name="Serrano M.G."/>
            <person name="Alves J.M."/>
            <person name="Parikh H."/>
            <person name="Huang B."/>
            <person name="Lee V."/>
            <person name="Espinosa-Alvarez O."/>
            <person name="Ortiz P.A."/>
            <person name="Costa-Martins A.G."/>
            <person name="Teixeira M.M."/>
            <person name="Buck G.A."/>
        </authorList>
    </citation>
    <scope>NUCLEOTIDE SEQUENCE [LARGE SCALE GENOMIC DNA]</scope>
    <source>
        <strain evidence="3 4">AM80</strain>
    </source>
</reference>
<keyword evidence="1" id="KW-0812">Transmembrane</keyword>
<evidence type="ECO:0000313" key="3">
    <source>
        <dbReference type="EMBL" id="RNF06410.1"/>
    </source>
</evidence>
<dbReference type="InterPro" id="IPR001623">
    <property type="entry name" value="DnaJ_domain"/>
</dbReference>
<dbReference type="SUPFAM" id="SSF46565">
    <property type="entry name" value="Chaperone J-domain"/>
    <property type="match status" value="1"/>
</dbReference>
<dbReference type="Proteomes" id="UP000283634">
    <property type="component" value="Unassembled WGS sequence"/>
</dbReference>
<dbReference type="RefSeq" id="XP_029239232.1">
    <property type="nucleotide sequence ID" value="XM_029380827.1"/>
</dbReference>
<evidence type="ECO:0000256" key="1">
    <source>
        <dbReference type="SAM" id="Phobius"/>
    </source>
</evidence>
<dbReference type="AlphaFoldDB" id="A0A422NLM8"/>
<comment type="caution">
    <text evidence="3">The sequence shown here is derived from an EMBL/GenBank/DDBJ whole genome shotgun (WGS) entry which is preliminary data.</text>
</comment>
<dbReference type="CDD" id="cd06257">
    <property type="entry name" value="DnaJ"/>
    <property type="match status" value="1"/>
</dbReference>
<proteinExistence type="predicted"/>
<protein>
    <submittedName>
        <fullName evidence="3">Chaperone DnaJ protein</fullName>
    </submittedName>
</protein>
<feature type="transmembrane region" description="Helical" evidence="1">
    <location>
        <begin position="221"/>
        <end position="243"/>
    </location>
</feature>
<gene>
    <name evidence="3" type="ORF">TraAM80_03876</name>
</gene>
<dbReference type="EMBL" id="MKGL01000109">
    <property type="protein sequence ID" value="RNF06410.1"/>
    <property type="molecule type" value="Genomic_DNA"/>
</dbReference>
<organism evidence="3 4">
    <name type="scientific">Trypanosoma rangeli</name>
    <dbReference type="NCBI Taxonomy" id="5698"/>
    <lineage>
        <taxon>Eukaryota</taxon>
        <taxon>Discoba</taxon>
        <taxon>Euglenozoa</taxon>
        <taxon>Kinetoplastea</taxon>
        <taxon>Metakinetoplastina</taxon>
        <taxon>Trypanosomatida</taxon>
        <taxon>Trypanosomatidae</taxon>
        <taxon>Trypanosoma</taxon>
        <taxon>Herpetosoma</taxon>
    </lineage>
</organism>
<feature type="domain" description="J" evidence="2">
    <location>
        <begin position="48"/>
        <end position="112"/>
    </location>
</feature>
<evidence type="ECO:0000313" key="4">
    <source>
        <dbReference type="Proteomes" id="UP000283634"/>
    </source>
</evidence>
<name>A0A422NLM8_TRYRA</name>
<dbReference type="SMART" id="SM00271">
    <property type="entry name" value="DnaJ"/>
    <property type="match status" value="1"/>
</dbReference>
<dbReference type="VEuPathDB" id="TriTrypDB:TRSC58_03676"/>
<dbReference type="GeneID" id="40327809"/>
<keyword evidence="4" id="KW-1185">Reference proteome</keyword>
<dbReference type="InterPro" id="IPR036869">
    <property type="entry name" value="J_dom_sf"/>
</dbReference>
<keyword evidence="1" id="KW-1133">Transmembrane helix</keyword>
<evidence type="ECO:0000259" key="2">
    <source>
        <dbReference type="PROSITE" id="PS50076"/>
    </source>
</evidence>
<accession>A0A422NLM8</accession>
<dbReference type="OrthoDB" id="239673at2759"/>
<sequence length="246" mass="27638">MIVRTAMRTVEDRFFHPQACWACCQYTSRRHAGNKDSTSSRCFSSSTCPFATLGISQNSSLGAVKAAYRAKCRTHHPDFGGSELGFCAIKEAYEECASRMRERSKKCHGTFSRKGVHGPAPEPEEEAENGKFWRQSDAWYESHAKCLQKQRKMFYSAFPYAKTIDEMDELFRRLWIVTGSSPIDPGEPLVLALKHYHVVTGHGGQHLHSCFTTIDQWGKSLLYLGQGLPCIIFCCCCSTLMALRGG</sequence>
<dbReference type="PROSITE" id="PS50076">
    <property type="entry name" value="DNAJ_2"/>
    <property type="match status" value="1"/>
</dbReference>